<gene>
    <name evidence="2" type="ORF">CQ405_06575</name>
</gene>
<keyword evidence="3" id="KW-1185">Reference proteome</keyword>
<sequence>MEGFISFLVVYRAIITAAVLTLSALILIIKFWDKIKFWWLCFWISFPLFGIIARSYKDKNFTDNENSVWHGWTSAETTLCDRFYRYYKAFMSKDERTYEKSKSYLNKIEEIDRKKFPIFMMVIIFLLVILEALGFSYVLAGWTIPGASESLQEKGAVGIAFVISVILVGFTHFTGSEIYVNSLRTKIRDFQLKEQAKYNKEIELISNPKVSLENDYVDDDEPRCLQMYNRLANKNANATPAWVVSIITAVLITLIAIGATYVRGQVLEKQLNQEISSISTNIYNDFSSELSKIQESADNQALQEQQGADRKAGWATFIVLAVLFVFIQILGILFGYKWGFAGKESEKAFNITHMFIDKNDYIQFWERKRDSIKTIANEKLNILKSKEGEYITKANVRSHTSNNISQNSSRTFEKYISIKENEHAMEQKQRMKNNSEISEKNIENKPVNEIATDSKNIIETNDSITSQELSKKEMKIQTLKDLINEEKNKENPDENMLRKYKEQLGNIMLED</sequence>
<dbReference type="AlphaFoldDB" id="A0A2P8QZW1"/>
<accession>A0A2P8QZW1</accession>
<dbReference type="RefSeq" id="WP_106871910.1">
    <property type="nucleotide sequence ID" value="NZ_CP053841.1"/>
</dbReference>
<name>A0A2P8QZW1_9BACT</name>
<feature type="transmembrane region" description="Helical" evidence="1">
    <location>
        <begin position="159"/>
        <end position="180"/>
    </location>
</feature>
<organism evidence="2 3">
    <name type="scientific">Campylobacter blaseri</name>
    <dbReference type="NCBI Taxonomy" id="2042961"/>
    <lineage>
        <taxon>Bacteria</taxon>
        <taxon>Pseudomonadati</taxon>
        <taxon>Campylobacterota</taxon>
        <taxon>Epsilonproteobacteria</taxon>
        <taxon>Campylobacterales</taxon>
        <taxon>Campylobacteraceae</taxon>
        <taxon>Campylobacter</taxon>
    </lineage>
</organism>
<evidence type="ECO:0000313" key="3">
    <source>
        <dbReference type="Proteomes" id="UP000240535"/>
    </source>
</evidence>
<keyword evidence="1" id="KW-0812">Transmembrane</keyword>
<feature type="transmembrane region" description="Helical" evidence="1">
    <location>
        <begin position="314"/>
        <end position="336"/>
    </location>
</feature>
<feature type="transmembrane region" description="Helical" evidence="1">
    <location>
        <begin position="37"/>
        <end position="56"/>
    </location>
</feature>
<evidence type="ECO:0000313" key="2">
    <source>
        <dbReference type="EMBL" id="PSM51787.1"/>
    </source>
</evidence>
<evidence type="ECO:0000256" key="1">
    <source>
        <dbReference type="SAM" id="Phobius"/>
    </source>
</evidence>
<dbReference type="EMBL" id="PDHH01000005">
    <property type="protein sequence ID" value="PSM51787.1"/>
    <property type="molecule type" value="Genomic_DNA"/>
</dbReference>
<proteinExistence type="predicted"/>
<keyword evidence="1" id="KW-1133">Transmembrane helix</keyword>
<feature type="transmembrane region" description="Helical" evidence="1">
    <location>
        <begin position="9"/>
        <end position="31"/>
    </location>
</feature>
<protein>
    <submittedName>
        <fullName evidence="2">Uncharacterized protein</fullName>
    </submittedName>
</protein>
<feature type="transmembrane region" description="Helical" evidence="1">
    <location>
        <begin position="116"/>
        <end position="139"/>
    </location>
</feature>
<dbReference type="Proteomes" id="UP000240535">
    <property type="component" value="Unassembled WGS sequence"/>
</dbReference>
<keyword evidence="1" id="KW-0472">Membrane</keyword>
<dbReference type="OrthoDB" id="5366203at2"/>
<reference evidence="3" key="1">
    <citation type="submission" date="2017-10" db="EMBL/GenBank/DDBJ databases">
        <title>Campylobacter species from seals.</title>
        <authorList>
            <person name="Gilbert M.J."/>
            <person name="Zomer A.L."/>
            <person name="Timmerman A.J."/>
            <person name="Duim B."/>
            <person name="Wagenaar J.A."/>
        </authorList>
    </citation>
    <scope>NUCLEOTIDE SEQUENCE [LARGE SCALE GENOMIC DNA]</scope>
    <source>
        <strain evidence="3">17S00004-5</strain>
    </source>
</reference>
<comment type="caution">
    <text evidence="2">The sequence shown here is derived from an EMBL/GenBank/DDBJ whole genome shotgun (WGS) entry which is preliminary data.</text>
</comment>
<feature type="transmembrane region" description="Helical" evidence="1">
    <location>
        <begin position="240"/>
        <end position="262"/>
    </location>
</feature>